<organism evidence="2 4">
    <name type="scientific">Nocardia cyriacigeorgica</name>
    <dbReference type="NCBI Taxonomy" id="135487"/>
    <lineage>
        <taxon>Bacteria</taxon>
        <taxon>Bacillati</taxon>
        <taxon>Actinomycetota</taxon>
        <taxon>Actinomycetes</taxon>
        <taxon>Mycobacteriales</taxon>
        <taxon>Nocardiaceae</taxon>
        <taxon>Nocardia</taxon>
    </lineage>
</organism>
<name>A0A6P1DAJ5_9NOCA</name>
<dbReference type="RefSeq" id="WP_163823555.1">
    <property type="nucleotide sequence ID" value="NZ_JAAGUX010000063.1"/>
</dbReference>
<evidence type="ECO:0000256" key="1">
    <source>
        <dbReference type="SAM" id="SignalP"/>
    </source>
</evidence>
<accession>A0A6P1DAJ5</accession>
<feature type="chain" id="PRO_5026734171" description="Secreted protein" evidence="1">
    <location>
        <begin position="29"/>
        <end position="73"/>
    </location>
</feature>
<evidence type="ECO:0000313" key="3">
    <source>
        <dbReference type="EMBL" id="NEW58730.1"/>
    </source>
</evidence>
<dbReference type="EMBL" id="JAAGUX010000063">
    <property type="protein sequence ID" value="NEW58730.1"/>
    <property type="molecule type" value="Genomic_DNA"/>
</dbReference>
<comment type="caution">
    <text evidence="2">The sequence shown here is derived from an EMBL/GenBank/DDBJ whole genome shotgun (WGS) entry which is preliminary data.</text>
</comment>
<keyword evidence="5" id="KW-1185">Reference proteome</keyword>
<reference evidence="4 5" key="1">
    <citation type="submission" date="2020-01" db="EMBL/GenBank/DDBJ databases">
        <title>Genetics and antimicrobial susceptibilities of Nocardia species isolated from the soil; a comparison with species isolated from humans.</title>
        <authorList>
            <person name="Carrasco G."/>
            <person name="Monzon S."/>
            <person name="Sansegundo M."/>
            <person name="Garcia E."/>
            <person name="Garrido N."/>
            <person name="Medina M.J."/>
            <person name="Villalon P."/>
            <person name="Ramirez-Arocha A.C."/>
            <person name="Jimenez P."/>
            <person name="Cuesta I."/>
            <person name="Valdezate S."/>
        </authorList>
    </citation>
    <scope>NUCLEOTIDE SEQUENCE [LARGE SCALE GENOMIC DNA]</scope>
    <source>
        <strain evidence="2 4">CNM20110639</strain>
        <strain evidence="3 5">CNM20110649</strain>
    </source>
</reference>
<dbReference type="EMBL" id="JAAGUZ010000046">
    <property type="protein sequence ID" value="NEW46254.1"/>
    <property type="molecule type" value="Genomic_DNA"/>
</dbReference>
<gene>
    <name evidence="2" type="ORF">GV789_17600</name>
    <name evidence="3" type="ORF">GV794_24270</name>
</gene>
<evidence type="ECO:0000313" key="4">
    <source>
        <dbReference type="Proteomes" id="UP000468928"/>
    </source>
</evidence>
<dbReference type="AlphaFoldDB" id="A0A6P1DAJ5"/>
<feature type="signal peptide" evidence="1">
    <location>
        <begin position="1"/>
        <end position="28"/>
    </location>
</feature>
<sequence>MSKNTFRATVAAAAIAPMIALGSGIGTAAPVEAPSPVQVEPAVLSSTIPPFLWPLIPFCFTPFPHPGSFICWA</sequence>
<keyword evidence="1" id="KW-0732">Signal</keyword>
<dbReference type="Proteomes" id="UP000470876">
    <property type="component" value="Unassembled WGS sequence"/>
</dbReference>
<dbReference type="Proteomes" id="UP000468928">
    <property type="component" value="Unassembled WGS sequence"/>
</dbReference>
<protein>
    <recommendedName>
        <fullName evidence="6">Secreted protein</fullName>
    </recommendedName>
</protein>
<proteinExistence type="predicted"/>
<evidence type="ECO:0000313" key="5">
    <source>
        <dbReference type="Proteomes" id="UP000470876"/>
    </source>
</evidence>
<evidence type="ECO:0000313" key="2">
    <source>
        <dbReference type="EMBL" id="NEW46254.1"/>
    </source>
</evidence>
<evidence type="ECO:0008006" key="6">
    <source>
        <dbReference type="Google" id="ProtNLM"/>
    </source>
</evidence>